<evidence type="ECO:0000256" key="3">
    <source>
        <dbReference type="SAM" id="MobiDB-lite"/>
    </source>
</evidence>
<dbReference type="InterPro" id="IPR051222">
    <property type="entry name" value="PPR/CCM1_RNA-binding"/>
</dbReference>
<keyword evidence="4" id="KW-0732">Signal</keyword>
<evidence type="ECO:0008006" key="7">
    <source>
        <dbReference type="Google" id="ProtNLM"/>
    </source>
</evidence>
<feature type="signal peptide" evidence="4">
    <location>
        <begin position="1"/>
        <end position="19"/>
    </location>
</feature>
<feature type="region of interest" description="Disordered" evidence="3">
    <location>
        <begin position="656"/>
        <end position="724"/>
    </location>
</feature>
<dbReference type="PROSITE" id="PS51375">
    <property type="entry name" value="PPR"/>
    <property type="match status" value="1"/>
</dbReference>
<dbReference type="PANTHER" id="PTHR47942:SF63">
    <property type="entry name" value="PENTATRICOPEPTIDE REPEAT-CONTAINING PROTEIN"/>
    <property type="match status" value="1"/>
</dbReference>
<comment type="caution">
    <text evidence="5">The sequence shown here is derived from an EMBL/GenBank/DDBJ whole genome shotgun (WGS) entry which is preliminary data.</text>
</comment>
<evidence type="ECO:0000256" key="4">
    <source>
        <dbReference type="SAM" id="SignalP"/>
    </source>
</evidence>
<organism evidence="5 6">
    <name type="scientific">Phyllosticta citricarpa</name>
    <dbReference type="NCBI Taxonomy" id="55181"/>
    <lineage>
        <taxon>Eukaryota</taxon>
        <taxon>Fungi</taxon>
        <taxon>Dikarya</taxon>
        <taxon>Ascomycota</taxon>
        <taxon>Pezizomycotina</taxon>
        <taxon>Dothideomycetes</taxon>
        <taxon>Dothideomycetes incertae sedis</taxon>
        <taxon>Botryosphaeriales</taxon>
        <taxon>Phyllostictaceae</taxon>
        <taxon>Phyllosticta</taxon>
    </lineage>
</organism>
<dbReference type="InterPro" id="IPR002885">
    <property type="entry name" value="PPR_rpt"/>
</dbReference>
<dbReference type="Gene3D" id="1.25.40.10">
    <property type="entry name" value="Tetratricopeptide repeat domain"/>
    <property type="match status" value="1"/>
</dbReference>
<name>A0ABR1L973_9PEZI</name>
<evidence type="ECO:0000256" key="2">
    <source>
        <dbReference type="PROSITE-ProRule" id="PRU00708"/>
    </source>
</evidence>
<keyword evidence="6" id="KW-1185">Reference proteome</keyword>
<reference evidence="5 6" key="1">
    <citation type="submission" date="2024-04" db="EMBL/GenBank/DDBJ databases">
        <title>Phyllosticta paracitricarpa is synonymous to the EU quarantine fungus P. citricarpa based on phylogenomic analyses.</title>
        <authorList>
            <consortium name="Lawrence Berkeley National Laboratory"/>
            <person name="Van Ingen-Buijs V.A."/>
            <person name="Van Westerhoven A.C."/>
            <person name="Haridas S."/>
            <person name="Skiadas P."/>
            <person name="Martin F."/>
            <person name="Groenewald J.Z."/>
            <person name="Crous P.W."/>
            <person name="Seidl M.F."/>
        </authorList>
    </citation>
    <scope>NUCLEOTIDE SEQUENCE [LARGE SCALE GENOMIC DNA]</scope>
    <source>
        <strain evidence="5 6">CBS 122670</strain>
    </source>
</reference>
<protein>
    <recommendedName>
        <fullName evidence="7">Pentatricopeptide repeat protein</fullName>
    </recommendedName>
</protein>
<dbReference type="EMBL" id="JBBPDW010000054">
    <property type="protein sequence ID" value="KAK7531793.1"/>
    <property type="molecule type" value="Genomic_DNA"/>
</dbReference>
<accession>A0ABR1L973</accession>
<dbReference type="Proteomes" id="UP001365128">
    <property type="component" value="Unassembled WGS sequence"/>
</dbReference>
<gene>
    <name evidence="5" type="ORF">IWX46DRAFT_366980</name>
</gene>
<dbReference type="InterPro" id="IPR011990">
    <property type="entry name" value="TPR-like_helical_dom_sf"/>
</dbReference>
<dbReference type="Pfam" id="PF13041">
    <property type="entry name" value="PPR_2"/>
    <property type="match status" value="1"/>
</dbReference>
<proteinExistence type="predicted"/>
<feature type="compositionally biased region" description="Basic and acidic residues" evidence="3">
    <location>
        <begin position="700"/>
        <end position="717"/>
    </location>
</feature>
<evidence type="ECO:0000256" key="1">
    <source>
        <dbReference type="ARBA" id="ARBA00022737"/>
    </source>
</evidence>
<evidence type="ECO:0000313" key="6">
    <source>
        <dbReference type="Proteomes" id="UP001365128"/>
    </source>
</evidence>
<feature type="repeat" description="PPR" evidence="2">
    <location>
        <begin position="164"/>
        <end position="198"/>
    </location>
</feature>
<keyword evidence="1" id="KW-0677">Repeat</keyword>
<feature type="compositionally biased region" description="Basic and acidic residues" evidence="3">
    <location>
        <begin position="656"/>
        <end position="667"/>
    </location>
</feature>
<evidence type="ECO:0000313" key="5">
    <source>
        <dbReference type="EMBL" id="KAK7531793.1"/>
    </source>
</evidence>
<feature type="chain" id="PRO_5046854924" description="Pentatricopeptide repeat protein" evidence="4">
    <location>
        <begin position="20"/>
        <end position="724"/>
    </location>
</feature>
<sequence length="724" mass="82776">MRGLLTCHSCLWHCLRAVAHRPLLTQPTVLVRNRRLVLSAPSRRGYAEVSDTYSYALPKDYNEHWHLYAQDESAKNINAEALDEEADPDQVQRRPMKIRLEGAEKDFNYNAPIDNDQRRRIKKELAWVGDDSKKFADYVLKQLKNGQEVKALTSLREMSPKRDCVVGWNHIINHFMRKGFDKLALKAFNEMKKRGQKPDYYTYSLVLIGISNNMDKPQALTNAMAVYYSMSAPNSPKKPTILHTNLFLKVCAKAKAFDQLWAVAGQIPDSGPSAADGATYSIILNALKDESMRPIEGESVEDSQRRRDQAITDSRKIWADIVSKWRAQDLTIDEGVVLSMAKILLGGSRPRDHDDLFSLVEQTMGIPRMTPRISSEPDPLQMKPTAAFNVPLSGKPLHNIAPGHEFDSLSPPRAVGGWTEPKDFVKPSNITLTLLMEACLKTMSKQGADNYWNILTSPDTYDIEPDEPSIRAYLRVHRVFRSSADALQLVQTHFVDGNQRITHAIFRIAMSACARDSRNKKSVEYATQLIEWMERMLPDVDMSTVSMYLSRVLDSQDGADVLKAFERVEPMYRNVRSMLSYGKFNGSRMDESEREAAYDMMKRMVSCCDRLINKAEAPRELWSELGKKKSEITAFLTRAFDKHMVKRGYDRELVKERRKAKEQERIGRQQLKQGVVRKEKPAFLGEPRPYQQESWTAEAQKSKRQDIDDRKRSRASEAGEESGW</sequence>
<dbReference type="PANTHER" id="PTHR47942">
    <property type="entry name" value="TETRATRICOPEPTIDE REPEAT (TPR)-LIKE SUPERFAMILY PROTEIN-RELATED"/>
    <property type="match status" value="1"/>
</dbReference>